<evidence type="ECO:0000313" key="2">
    <source>
        <dbReference type="EMBL" id="AGA64327.1"/>
    </source>
</evidence>
<dbReference type="AlphaFoldDB" id="L0ETN5"/>
<evidence type="ECO:0000313" key="3">
    <source>
        <dbReference type="Proteomes" id="UP000010799"/>
    </source>
</evidence>
<evidence type="ECO:0008006" key="4">
    <source>
        <dbReference type="Google" id="ProtNLM"/>
    </source>
</evidence>
<organism evidence="2 3">
    <name type="scientific">Liberibacter crescens (strain BT-1)</name>
    <dbReference type="NCBI Taxonomy" id="1215343"/>
    <lineage>
        <taxon>Bacteria</taxon>
        <taxon>Pseudomonadati</taxon>
        <taxon>Pseudomonadota</taxon>
        <taxon>Alphaproteobacteria</taxon>
        <taxon>Hyphomicrobiales</taxon>
        <taxon>Rhizobiaceae</taxon>
        <taxon>Liberibacter</taxon>
    </lineage>
</organism>
<dbReference type="PATRIC" id="fig|1215343.11.peg.344"/>
<feature type="transmembrane region" description="Helical" evidence="1">
    <location>
        <begin position="46"/>
        <end position="68"/>
    </location>
</feature>
<keyword evidence="1" id="KW-0812">Transmembrane</keyword>
<reference evidence="2 3" key="1">
    <citation type="journal article" date="2012" name="Stand. Genomic Sci.">
        <title>Complete genome sequence of Liberibacter crescens BT-1.</title>
        <authorList>
            <person name="Leonard M.T."/>
            <person name="Fagen J.R."/>
            <person name="Davis-Richardson A.G."/>
            <person name="Davis M.J."/>
            <person name="Triplett E.W."/>
        </authorList>
    </citation>
    <scope>NUCLEOTIDE SEQUENCE [LARGE SCALE GENOMIC DNA]</scope>
    <source>
        <strain evidence="2 3">BT-1</strain>
    </source>
</reference>
<accession>L0ETN5</accession>
<dbReference type="RefSeq" id="WP_015272754.1">
    <property type="nucleotide sequence ID" value="NC_019907.1"/>
</dbReference>
<evidence type="ECO:0000256" key="1">
    <source>
        <dbReference type="SAM" id="Phobius"/>
    </source>
</evidence>
<keyword evidence="1" id="KW-0472">Membrane</keyword>
<proteinExistence type="predicted"/>
<keyword evidence="1" id="KW-1133">Transmembrane helix</keyword>
<protein>
    <recommendedName>
        <fullName evidence="4">Transmembrane protein</fullName>
    </recommendedName>
</protein>
<sequence>MSLVVEDKKMRNIRRYWDGQYCLKNQRKLNYEVPDSKNKRLKIIPVIVLALFLGILMYMNLNYFLFILNVI</sequence>
<dbReference type="HOGENOM" id="CLU_2735157_0_0_5"/>
<dbReference type="EMBL" id="CP003789">
    <property type="protein sequence ID" value="AGA64327.1"/>
    <property type="molecule type" value="Genomic_DNA"/>
</dbReference>
<name>L0ETN5_LIBCB</name>
<dbReference type="Proteomes" id="UP000010799">
    <property type="component" value="Chromosome"/>
</dbReference>
<gene>
    <name evidence="2" type="ordered locus">B488_03340</name>
</gene>
<keyword evidence="3" id="KW-1185">Reference proteome</keyword>
<dbReference type="KEGG" id="lcc:B488_03340"/>